<dbReference type="InterPro" id="IPR002528">
    <property type="entry name" value="MATE_fam"/>
</dbReference>
<accession>A0ABU5DIM5</accession>
<evidence type="ECO:0000256" key="7">
    <source>
        <dbReference type="ARBA" id="ARBA00023065"/>
    </source>
</evidence>
<keyword evidence="8 10" id="KW-0472">Membrane</keyword>
<comment type="caution">
    <text evidence="11">The sequence shown here is derived from an EMBL/GenBank/DDBJ whole genome shotgun (WGS) entry which is preliminary data.</text>
</comment>
<feature type="transmembrane region" description="Helical" evidence="10">
    <location>
        <begin position="188"/>
        <end position="212"/>
    </location>
</feature>
<evidence type="ECO:0000256" key="10">
    <source>
        <dbReference type="SAM" id="Phobius"/>
    </source>
</evidence>
<keyword evidence="3" id="KW-0050">Antiport</keyword>
<dbReference type="PANTHER" id="PTHR43298:SF2">
    <property type="entry name" value="FMN_FAD EXPORTER YEEO-RELATED"/>
    <property type="match status" value="1"/>
</dbReference>
<feature type="transmembrane region" description="Helical" evidence="10">
    <location>
        <begin position="350"/>
        <end position="369"/>
    </location>
</feature>
<keyword evidence="4" id="KW-1003">Cell membrane</keyword>
<feature type="transmembrane region" description="Helical" evidence="10">
    <location>
        <begin position="278"/>
        <end position="297"/>
    </location>
</feature>
<sequence length="463" mass="49223">MKNSVLTDLRRMLPLAWPVFIGQIAVLSFATVDTLLLARYSNIDLAALSIGAAVYISVFVGLMGIVLAVSPIVGQLFGAGELEASGDQLHQAVWTALGLAVLGDLALLFPGPFLAISHVGPEVESRVRDYLLALAFALPPALVFMAYRGFNVAVSRPKVVMALQVGGLLAKIPLSNWMIFGGHGMPELGSLGCGAATAIVMWVQALAALVVLRKDPFYERFGLHRGARLQRPDWPKLAKLLKLGIPMGAGLMIEVTGFTFMALFIARLGPTIVAGHELAVNLVAMMFMLPYAIGNAAGTLVAQRIGADDLEDARRLGWHGIVIGLGFAFVLGAAVFFGRVQVLGLYTRDAALVAAALPLLLWVWLFHVSDAVQTVAAFVLRAHHIATAPMIIYTLALWGVGLGGGNWLAFGGVAWVPPLLQGASGFWFAATLGLLLAAIGLSVLLARAHWKELQNPRLPAPAR</sequence>
<dbReference type="RefSeq" id="WP_320424038.1">
    <property type="nucleotide sequence ID" value="NZ_JAXCLA010000005.1"/>
</dbReference>
<feature type="transmembrane region" description="Helical" evidence="10">
    <location>
        <begin position="390"/>
        <end position="414"/>
    </location>
</feature>
<protein>
    <recommendedName>
        <fullName evidence="9">Multidrug-efflux transporter</fullName>
    </recommendedName>
</protein>
<keyword evidence="7" id="KW-0406">Ion transport</keyword>
<evidence type="ECO:0000256" key="2">
    <source>
        <dbReference type="ARBA" id="ARBA00022448"/>
    </source>
</evidence>
<reference evidence="11 12" key="1">
    <citation type="submission" date="2023-11" db="EMBL/GenBank/DDBJ databases">
        <title>Paucibacter sp. nov., isolated from fresh soil in Korea.</title>
        <authorList>
            <person name="Le N.T.T."/>
        </authorList>
    </citation>
    <scope>NUCLEOTIDE SEQUENCE [LARGE SCALE GENOMIC DNA]</scope>
    <source>
        <strain evidence="11 12">R3-3</strain>
    </source>
</reference>
<evidence type="ECO:0000256" key="4">
    <source>
        <dbReference type="ARBA" id="ARBA00022475"/>
    </source>
</evidence>
<keyword evidence="5 10" id="KW-0812">Transmembrane</keyword>
<feature type="transmembrane region" description="Helical" evidence="10">
    <location>
        <begin position="12"/>
        <end position="32"/>
    </location>
</feature>
<dbReference type="InterPro" id="IPR050222">
    <property type="entry name" value="MATE_MdtK"/>
</dbReference>
<comment type="subcellular location">
    <subcellularLocation>
        <location evidence="1">Cell inner membrane</location>
        <topology evidence="1">Multi-pass membrane protein</topology>
    </subcellularLocation>
</comment>
<feature type="transmembrane region" description="Helical" evidence="10">
    <location>
        <begin position="89"/>
        <end position="110"/>
    </location>
</feature>
<feature type="transmembrane region" description="Helical" evidence="10">
    <location>
        <begin position="318"/>
        <end position="338"/>
    </location>
</feature>
<evidence type="ECO:0000256" key="8">
    <source>
        <dbReference type="ARBA" id="ARBA00023136"/>
    </source>
</evidence>
<dbReference type="CDD" id="cd13131">
    <property type="entry name" value="MATE_NorM_like"/>
    <property type="match status" value="1"/>
</dbReference>
<evidence type="ECO:0000256" key="1">
    <source>
        <dbReference type="ARBA" id="ARBA00004429"/>
    </source>
</evidence>
<keyword evidence="12" id="KW-1185">Reference proteome</keyword>
<keyword evidence="6 10" id="KW-1133">Transmembrane helix</keyword>
<feature type="transmembrane region" description="Helical" evidence="10">
    <location>
        <begin position="130"/>
        <end position="147"/>
    </location>
</feature>
<feature type="transmembrane region" description="Helical" evidence="10">
    <location>
        <begin position="240"/>
        <end position="266"/>
    </location>
</feature>
<dbReference type="Proteomes" id="UP001285263">
    <property type="component" value="Unassembled WGS sequence"/>
</dbReference>
<dbReference type="InterPro" id="IPR048279">
    <property type="entry name" value="MdtK-like"/>
</dbReference>
<dbReference type="Pfam" id="PF01554">
    <property type="entry name" value="MatE"/>
    <property type="match status" value="2"/>
</dbReference>
<dbReference type="EMBL" id="JAXCLA010000005">
    <property type="protein sequence ID" value="MDY0746140.1"/>
    <property type="molecule type" value="Genomic_DNA"/>
</dbReference>
<feature type="transmembrane region" description="Helical" evidence="10">
    <location>
        <begin position="159"/>
        <end position="182"/>
    </location>
</feature>
<evidence type="ECO:0000256" key="6">
    <source>
        <dbReference type="ARBA" id="ARBA00022989"/>
    </source>
</evidence>
<gene>
    <name evidence="11" type="ORF">SNE35_16600</name>
</gene>
<evidence type="ECO:0000256" key="3">
    <source>
        <dbReference type="ARBA" id="ARBA00022449"/>
    </source>
</evidence>
<feature type="transmembrane region" description="Helical" evidence="10">
    <location>
        <begin position="52"/>
        <end position="77"/>
    </location>
</feature>
<dbReference type="PANTHER" id="PTHR43298">
    <property type="entry name" value="MULTIDRUG RESISTANCE PROTEIN NORM-RELATED"/>
    <property type="match status" value="1"/>
</dbReference>
<evidence type="ECO:0000313" key="12">
    <source>
        <dbReference type="Proteomes" id="UP001285263"/>
    </source>
</evidence>
<evidence type="ECO:0000256" key="5">
    <source>
        <dbReference type="ARBA" id="ARBA00022692"/>
    </source>
</evidence>
<organism evidence="11 12">
    <name type="scientific">Roseateles agri</name>
    <dbReference type="NCBI Taxonomy" id="3098619"/>
    <lineage>
        <taxon>Bacteria</taxon>
        <taxon>Pseudomonadati</taxon>
        <taxon>Pseudomonadota</taxon>
        <taxon>Betaproteobacteria</taxon>
        <taxon>Burkholderiales</taxon>
        <taxon>Sphaerotilaceae</taxon>
        <taxon>Roseateles</taxon>
    </lineage>
</organism>
<evidence type="ECO:0000313" key="11">
    <source>
        <dbReference type="EMBL" id="MDY0746140.1"/>
    </source>
</evidence>
<feature type="transmembrane region" description="Helical" evidence="10">
    <location>
        <begin position="426"/>
        <end position="446"/>
    </location>
</feature>
<proteinExistence type="predicted"/>
<name>A0ABU5DIM5_9BURK</name>
<dbReference type="NCBIfam" id="TIGR00797">
    <property type="entry name" value="matE"/>
    <property type="match status" value="1"/>
</dbReference>
<dbReference type="PIRSF" id="PIRSF006603">
    <property type="entry name" value="DinF"/>
    <property type="match status" value="1"/>
</dbReference>
<keyword evidence="2" id="KW-0813">Transport</keyword>
<evidence type="ECO:0000256" key="9">
    <source>
        <dbReference type="ARBA" id="ARBA00031636"/>
    </source>
</evidence>